<feature type="compositionally biased region" description="Low complexity" evidence="2">
    <location>
        <begin position="124"/>
        <end position="135"/>
    </location>
</feature>
<feature type="compositionally biased region" description="Low complexity" evidence="2">
    <location>
        <begin position="147"/>
        <end position="165"/>
    </location>
</feature>
<evidence type="ECO:0000313" key="4">
    <source>
        <dbReference type="Proteomes" id="UP000032160"/>
    </source>
</evidence>
<dbReference type="AlphaFoldDB" id="X5MN20"/>
<dbReference type="KEGG" id="pect:BN1012_Phect2707"/>
<evidence type="ECO:0000313" key="3">
    <source>
        <dbReference type="EMBL" id="CDO60920.1"/>
    </source>
</evidence>
<protein>
    <submittedName>
        <fullName evidence="3">Integral membrane protein CcmA involved in cell shape determination</fullName>
    </submittedName>
</protein>
<dbReference type="Pfam" id="PF04519">
    <property type="entry name" value="Bactofilin"/>
    <property type="match status" value="1"/>
</dbReference>
<dbReference type="PANTHER" id="PTHR35024:SF4">
    <property type="entry name" value="POLYMER-FORMING CYTOSKELETAL PROTEIN"/>
    <property type="match status" value="1"/>
</dbReference>
<feature type="compositionally biased region" description="Low complexity" evidence="2">
    <location>
        <begin position="174"/>
        <end position="183"/>
    </location>
</feature>
<gene>
    <name evidence="3" type="ORF">BN1012_Phect2707</name>
</gene>
<sequence length="189" mass="19340">MAKAAPAPAPRRGRSAPSIISDDLVVHGNLIATGDIQIDGTVEGDVRSQSLTVGEHATITGAVMADDIVVRGRIVGSIRARRVQLATTCHVEGDILHEALAVETGAFFEGNCRHSDDPLGDEMPSSAPSSEAPASLKIADAQRPTPEKQAPSAPAAKSANTAPASKSDEGKGGVVVKDGAVVVRRPAAQ</sequence>
<dbReference type="HOGENOM" id="CLU_072799_1_4_5"/>
<comment type="similarity">
    <text evidence="1">Belongs to the bactofilin family.</text>
</comment>
<dbReference type="Proteomes" id="UP000032160">
    <property type="component" value="Chromosome I"/>
</dbReference>
<accession>X5MN20</accession>
<dbReference type="InterPro" id="IPR007607">
    <property type="entry name" value="BacA/B"/>
</dbReference>
<organism evidence="3 4">
    <name type="scientific">Candidatus Phaeomarinibacter ectocarpi</name>
    <dbReference type="NCBI Taxonomy" id="1458461"/>
    <lineage>
        <taxon>Bacteria</taxon>
        <taxon>Pseudomonadati</taxon>
        <taxon>Pseudomonadota</taxon>
        <taxon>Alphaproteobacteria</taxon>
        <taxon>Hyphomicrobiales</taxon>
        <taxon>Parvibaculaceae</taxon>
        <taxon>Candidatus Phaeomarinibacter</taxon>
    </lineage>
</organism>
<proteinExistence type="inferred from homology"/>
<dbReference type="PANTHER" id="PTHR35024">
    <property type="entry name" value="HYPOTHETICAL CYTOSOLIC PROTEIN"/>
    <property type="match status" value="1"/>
</dbReference>
<dbReference type="EMBL" id="HG966617">
    <property type="protein sequence ID" value="CDO60920.1"/>
    <property type="molecule type" value="Genomic_DNA"/>
</dbReference>
<dbReference type="STRING" id="1458461.BN1012_Phect2707"/>
<keyword evidence="4" id="KW-1185">Reference proteome</keyword>
<reference evidence="3 4" key="1">
    <citation type="journal article" date="2014" name="Front. Genet.">
        <title>Genome and metabolic network of "Candidatus Phaeomarinobacter ectocarpi" Ec32, a new candidate genus of Alphaproteobacteria frequently associated with brown algae.</title>
        <authorList>
            <person name="Dittami S.M."/>
            <person name="Barbeyron T."/>
            <person name="Boyen C."/>
            <person name="Cambefort J."/>
            <person name="Collet G."/>
            <person name="Delage L."/>
            <person name="Gobet A."/>
            <person name="Groisillier A."/>
            <person name="Leblanc C."/>
            <person name="Michel G."/>
            <person name="Scornet D."/>
            <person name="Siegel A."/>
            <person name="Tapia J.E."/>
            <person name="Tonon T."/>
        </authorList>
    </citation>
    <scope>NUCLEOTIDE SEQUENCE [LARGE SCALE GENOMIC DNA]</scope>
    <source>
        <strain evidence="3 4">Ec32</strain>
    </source>
</reference>
<evidence type="ECO:0000256" key="2">
    <source>
        <dbReference type="SAM" id="MobiDB-lite"/>
    </source>
</evidence>
<evidence type="ECO:0000256" key="1">
    <source>
        <dbReference type="ARBA" id="ARBA00044755"/>
    </source>
</evidence>
<feature type="region of interest" description="Disordered" evidence="2">
    <location>
        <begin position="113"/>
        <end position="189"/>
    </location>
</feature>
<name>X5MN20_9HYPH</name>